<dbReference type="InterPro" id="IPR023214">
    <property type="entry name" value="HAD_sf"/>
</dbReference>
<dbReference type="SFLD" id="SFLDG01141">
    <property type="entry name" value="C2.B.1:_Sucrose_Phosphatase_Li"/>
    <property type="match status" value="1"/>
</dbReference>
<evidence type="ECO:0000256" key="1">
    <source>
        <dbReference type="ARBA" id="ARBA00001946"/>
    </source>
</evidence>
<evidence type="ECO:0000256" key="10">
    <source>
        <dbReference type="SAM" id="SignalP"/>
    </source>
</evidence>
<feature type="domain" description="Sucrose phosphatase-like" evidence="11">
    <location>
        <begin position="99"/>
        <end position="346"/>
    </location>
</feature>
<dbReference type="SFLD" id="SFLDG01140">
    <property type="entry name" value="C2.B:_Phosphomannomutase_and_P"/>
    <property type="match status" value="1"/>
</dbReference>
<dbReference type="InterPro" id="IPR013679">
    <property type="entry name" value="SPP_C"/>
</dbReference>
<evidence type="ECO:0000256" key="6">
    <source>
        <dbReference type="ARBA" id="ARBA00022801"/>
    </source>
</evidence>
<keyword evidence="10" id="KW-0732">Signal</keyword>
<evidence type="ECO:0000256" key="2">
    <source>
        <dbReference type="ARBA" id="ARBA00005070"/>
    </source>
</evidence>
<protein>
    <recommendedName>
        <fullName evidence="5">sucrose-phosphate phosphatase</fullName>
        <ecNumber evidence="5">3.1.3.24</ecNumber>
    </recommendedName>
</protein>
<evidence type="ECO:0000259" key="12">
    <source>
        <dbReference type="Pfam" id="PF08472"/>
    </source>
</evidence>
<dbReference type="InterPro" id="IPR006379">
    <property type="entry name" value="HAD-SF_hydro_IIB"/>
</dbReference>
<dbReference type="CDD" id="cd02605">
    <property type="entry name" value="HAD_SPP"/>
    <property type="match status" value="1"/>
</dbReference>
<dbReference type="EMBL" id="CM026423">
    <property type="protein sequence ID" value="KAG0585137.1"/>
    <property type="molecule type" value="Genomic_DNA"/>
</dbReference>
<accession>A0A8T0IQ06</accession>
<feature type="chain" id="PRO_5035767625" description="sucrose-phosphate phosphatase" evidence="10">
    <location>
        <begin position="32"/>
        <end position="514"/>
    </location>
</feature>
<name>A0A8T0IQ06_CERPU</name>
<evidence type="ECO:0000259" key="11">
    <source>
        <dbReference type="Pfam" id="PF05116"/>
    </source>
</evidence>
<comment type="cofactor">
    <cofactor evidence="1">
        <name>Mg(2+)</name>
        <dbReference type="ChEBI" id="CHEBI:18420"/>
    </cofactor>
</comment>
<evidence type="ECO:0000313" key="14">
    <source>
        <dbReference type="Proteomes" id="UP000822688"/>
    </source>
</evidence>
<dbReference type="GO" id="GO:0050307">
    <property type="term" value="F:sucrose-phosphate phosphatase activity"/>
    <property type="evidence" value="ECO:0007669"/>
    <property type="project" value="UniProtKB-EC"/>
</dbReference>
<feature type="domain" description="Sucrose-phosphatase C-terminal" evidence="12">
    <location>
        <begin position="384"/>
        <end position="511"/>
    </location>
</feature>
<evidence type="ECO:0000256" key="5">
    <source>
        <dbReference type="ARBA" id="ARBA00013112"/>
    </source>
</evidence>
<dbReference type="Gene3D" id="3.40.50.1000">
    <property type="entry name" value="HAD superfamily/HAD-like"/>
    <property type="match status" value="1"/>
</dbReference>
<dbReference type="EC" id="3.1.3.24" evidence="5"/>
<evidence type="ECO:0000256" key="3">
    <source>
        <dbReference type="ARBA" id="ARBA00007211"/>
    </source>
</evidence>
<dbReference type="SFLD" id="SFLDS00003">
    <property type="entry name" value="Haloacid_Dehalogenase"/>
    <property type="match status" value="1"/>
</dbReference>
<keyword evidence="7" id="KW-0460">Magnesium</keyword>
<dbReference type="NCBIfam" id="TIGR01482">
    <property type="entry name" value="SPP-subfamily"/>
    <property type="match status" value="1"/>
</dbReference>
<dbReference type="GO" id="GO:0005986">
    <property type="term" value="P:sucrose biosynthetic process"/>
    <property type="evidence" value="ECO:0007669"/>
    <property type="project" value="InterPro"/>
</dbReference>
<dbReference type="GO" id="GO:0000287">
    <property type="term" value="F:magnesium ion binding"/>
    <property type="evidence" value="ECO:0007669"/>
    <property type="project" value="InterPro"/>
</dbReference>
<keyword evidence="6" id="KW-0378">Hydrolase</keyword>
<gene>
    <name evidence="13" type="ORF">KC19_3G261700</name>
</gene>
<proteinExistence type="inferred from homology"/>
<dbReference type="InterPro" id="IPR032710">
    <property type="entry name" value="NTF2-like_dom_sf"/>
</dbReference>
<dbReference type="NCBIfam" id="TIGR01485">
    <property type="entry name" value="SPP_plant-cyano"/>
    <property type="match status" value="1"/>
</dbReference>
<comment type="similarity">
    <text evidence="3">Belongs to the sucrose phosphatase family.</text>
</comment>
<dbReference type="OrthoDB" id="531008at2759"/>
<dbReference type="InterPro" id="IPR006380">
    <property type="entry name" value="SPP-like_dom"/>
</dbReference>
<evidence type="ECO:0000256" key="9">
    <source>
        <dbReference type="SAM" id="MobiDB-lite"/>
    </source>
</evidence>
<dbReference type="PANTHER" id="PTHR46521:SF14">
    <property type="entry name" value="SUCROSE-PHOSPHATE PHOSPHATASE"/>
    <property type="match status" value="1"/>
</dbReference>
<feature type="region of interest" description="Disordered" evidence="9">
    <location>
        <begin position="361"/>
        <end position="381"/>
    </location>
</feature>
<dbReference type="AlphaFoldDB" id="A0A8T0IQ06"/>
<feature type="compositionally biased region" description="Polar residues" evidence="9">
    <location>
        <begin position="365"/>
        <end position="377"/>
    </location>
</feature>
<dbReference type="NCBIfam" id="TIGR01484">
    <property type="entry name" value="HAD-SF-IIB"/>
    <property type="match status" value="1"/>
</dbReference>
<dbReference type="SUPFAM" id="SSF56784">
    <property type="entry name" value="HAD-like"/>
    <property type="match status" value="1"/>
</dbReference>
<evidence type="ECO:0000256" key="8">
    <source>
        <dbReference type="ARBA" id="ARBA00048036"/>
    </source>
</evidence>
<dbReference type="InterPro" id="IPR012847">
    <property type="entry name" value="Sucrose_phosphatase_pln/cyn"/>
</dbReference>
<comment type="catalytic activity">
    <reaction evidence="8">
        <text>sucrose 6(F)-phosphate + H2O = sucrose + phosphate</text>
        <dbReference type="Rhea" id="RHEA:19289"/>
        <dbReference type="ChEBI" id="CHEBI:15377"/>
        <dbReference type="ChEBI" id="CHEBI:17992"/>
        <dbReference type="ChEBI" id="CHEBI:43474"/>
        <dbReference type="ChEBI" id="CHEBI:57723"/>
        <dbReference type="EC" id="3.1.3.24"/>
    </reaction>
</comment>
<dbReference type="Gene3D" id="3.90.1070.10">
    <property type="match status" value="1"/>
</dbReference>
<feature type="signal peptide" evidence="10">
    <location>
        <begin position="1"/>
        <end position="31"/>
    </location>
</feature>
<reference evidence="13" key="1">
    <citation type="submission" date="2020-06" db="EMBL/GenBank/DDBJ databases">
        <title>WGS assembly of Ceratodon purpureus strain R40.</title>
        <authorList>
            <person name="Carey S.B."/>
            <person name="Jenkins J."/>
            <person name="Shu S."/>
            <person name="Lovell J.T."/>
            <person name="Sreedasyam A."/>
            <person name="Maumus F."/>
            <person name="Tiley G.P."/>
            <person name="Fernandez-Pozo N."/>
            <person name="Barry K."/>
            <person name="Chen C."/>
            <person name="Wang M."/>
            <person name="Lipzen A."/>
            <person name="Daum C."/>
            <person name="Saski C.A."/>
            <person name="Payton A.C."/>
            <person name="Mcbreen J.C."/>
            <person name="Conrad R.E."/>
            <person name="Kollar L.M."/>
            <person name="Olsson S."/>
            <person name="Huttunen S."/>
            <person name="Landis J.B."/>
            <person name="Wickett N.J."/>
            <person name="Johnson M.G."/>
            <person name="Rensing S.A."/>
            <person name="Grimwood J."/>
            <person name="Schmutz J."/>
            <person name="Mcdaniel S.F."/>
        </authorList>
    </citation>
    <scope>NUCLEOTIDE SEQUENCE</scope>
    <source>
        <strain evidence="13">R40</strain>
    </source>
</reference>
<dbReference type="Proteomes" id="UP000822688">
    <property type="component" value="Chromosome 3"/>
</dbReference>
<dbReference type="Pfam" id="PF05116">
    <property type="entry name" value="S6PP"/>
    <property type="match status" value="1"/>
</dbReference>
<keyword evidence="14" id="KW-1185">Reference proteome</keyword>
<evidence type="ECO:0000313" key="13">
    <source>
        <dbReference type="EMBL" id="KAG0585137.1"/>
    </source>
</evidence>
<organism evidence="13 14">
    <name type="scientific">Ceratodon purpureus</name>
    <name type="common">Fire moss</name>
    <name type="synonym">Dicranum purpureum</name>
    <dbReference type="NCBI Taxonomy" id="3225"/>
    <lineage>
        <taxon>Eukaryota</taxon>
        <taxon>Viridiplantae</taxon>
        <taxon>Streptophyta</taxon>
        <taxon>Embryophyta</taxon>
        <taxon>Bryophyta</taxon>
        <taxon>Bryophytina</taxon>
        <taxon>Bryopsida</taxon>
        <taxon>Dicranidae</taxon>
        <taxon>Pseudoditrichales</taxon>
        <taxon>Ditrichaceae</taxon>
        <taxon>Ceratodon</taxon>
    </lineage>
</organism>
<dbReference type="SFLD" id="SFLDF00043">
    <property type="entry name" value="sucrose-phosphatase"/>
    <property type="match status" value="1"/>
</dbReference>
<dbReference type="Pfam" id="PF08472">
    <property type="entry name" value="S6PP_C"/>
    <property type="match status" value="1"/>
</dbReference>
<dbReference type="SUPFAM" id="SSF54427">
    <property type="entry name" value="NTF2-like"/>
    <property type="match status" value="1"/>
</dbReference>
<dbReference type="PANTHER" id="PTHR46521">
    <property type="entry name" value="SUCROSE-PHOSPHATASE 2-RELATED"/>
    <property type="match status" value="1"/>
</dbReference>
<comment type="caution">
    <text evidence="13">The sequence shown here is derived from an EMBL/GenBank/DDBJ whole genome shotgun (WGS) entry which is preliminary data.</text>
</comment>
<dbReference type="InterPro" id="IPR036412">
    <property type="entry name" value="HAD-like_sf"/>
</dbReference>
<comment type="subunit">
    <text evidence="4">Homodimer.</text>
</comment>
<comment type="pathway">
    <text evidence="2">Glycan biosynthesis; sucrose biosynthesis; sucrose from D-fructose 6-phosphate and UDP-alpha-D-glucose: step 2/2.</text>
</comment>
<dbReference type="InterPro" id="IPR051518">
    <property type="entry name" value="Sucrose_Phosphatase"/>
</dbReference>
<sequence length="514" mass="57393">MSVFVSMASLQACLMSTPLCASLSLPRLSLAHPVAHLSRPTLRFFSGDHSITMAQSSPMSMPAWVASCARGRMRFRASLKEDTAIDVGSESVAARASPRLMLVSDLDSTMVDHTDKAHASLLRFNNLWAAEYAHNSLLVFSTGRSLEKYTELRRQAPLLTPALCIFSVGTEIRYGVTMEPDQDWENYLNQGWDQAVVLEEVKRLNLRLQDESEIRPHKVSCQIDKKDATEIIDTLSRRLKDRGLDVKIIFSHGLDLDVLPKGAGKGEALAFLLHKMKTEGWAPQETLVCGDSGNDIELFEVDGVHGVIVGGAMEELKHWYEENGKHNNRLHQAKERCAGGIVEALEELSLGPYLSPRDRMGPNGIQLSDTASENGQPKGSGLAQREVVEFNTFFEKWINGEVPNDPETFQRLTSVIAPGSTMVYPWGVEKNLLESVTDAQPKHGLTKDKKFRTWIDCIQEQKLAEGVFMVTWHAWQMSEGAERTGYFATAIFREKEGTPNGVEWLRVHETPRKS</sequence>
<evidence type="ECO:0000256" key="7">
    <source>
        <dbReference type="ARBA" id="ARBA00022842"/>
    </source>
</evidence>
<dbReference type="Gene3D" id="3.10.450.50">
    <property type="match status" value="1"/>
</dbReference>
<evidence type="ECO:0000256" key="4">
    <source>
        <dbReference type="ARBA" id="ARBA00011738"/>
    </source>
</evidence>